<evidence type="ECO:0000313" key="14">
    <source>
        <dbReference type="EMBL" id="PGZ04941.1"/>
    </source>
</evidence>
<dbReference type="GO" id="GO:0043137">
    <property type="term" value="P:DNA replication, removal of RNA primer"/>
    <property type="evidence" value="ECO:0007669"/>
    <property type="project" value="TreeGrafter"/>
</dbReference>
<dbReference type="InterPro" id="IPR022892">
    <property type="entry name" value="RNaseHI"/>
</dbReference>
<evidence type="ECO:0000256" key="9">
    <source>
        <dbReference type="ARBA" id="ARBA00022759"/>
    </source>
</evidence>
<comment type="catalytic activity">
    <reaction evidence="1">
        <text>Endonucleolytic cleavage to 5'-phosphomonoester.</text>
        <dbReference type="EC" id="3.1.26.4"/>
    </reaction>
</comment>
<sequence>MIELWGDGSADNKKNLEEEAGGGIGVVLICGEYRKELSEYFSGKQTNNTMELMAVIRGLENIKTTNIPILVRSDSSYVVNCFIQKWYVNWRKNGWKNSKKKPVENKELWIRLLDLVEKQEDITFKHVKGHAGNELNELCDTLAKQAVERAKQNNG</sequence>
<dbReference type="RefSeq" id="WP_097876979.1">
    <property type="nucleotide sequence ID" value="NZ_JAUORE010000003.1"/>
</dbReference>
<dbReference type="PANTHER" id="PTHR10642:SF26">
    <property type="entry name" value="RIBONUCLEASE H1"/>
    <property type="match status" value="1"/>
</dbReference>
<comment type="caution">
    <text evidence="13">The sequence shown here is derived from an EMBL/GenBank/DDBJ whole genome shotgun (WGS) entry which is preliminary data.</text>
</comment>
<protein>
    <recommendedName>
        <fullName evidence="6">ribonuclease H</fullName>
        <ecNumber evidence="6">3.1.26.4</ecNumber>
    </recommendedName>
</protein>
<dbReference type="InterPro" id="IPR002156">
    <property type="entry name" value="RNaseH_domain"/>
</dbReference>
<dbReference type="InterPro" id="IPR050092">
    <property type="entry name" value="RNase_H"/>
</dbReference>
<accession>A0A9X6U579</accession>
<dbReference type="PANTHER" id="PTHR10642">
    <property type="entry name" value="RIBONUCLEASE H1"/>
    <property type="match status" value="1"/>
</dbReference>
<dbReference type="Gene3D" id="3.30.420.10">
    <property type="entry name" value="Ribonuclease H-like superfamily/Ribonuclease H"/>
    <property type="match status" value="1"/>
</dbReference>
<evidence type="ECO:0000256" key="3">
    <source>
        <dbReference type="ARBA" id="ARBA00002286"/>
    </source>
</evidence>
<dbReference type="GO" id="GO:0046872">
    <property type="term" value="F:metal ion binding"/>
    <property type="evidence" value="ECO:0007669"/>
    <property type="project" value="UniProtKB-KW"/>
</dbReference>
<keyword evidence="8" id="KW-0479">Metal-binding</keyword>
<dbReference type="Proteomes" id="UP000220127">
    <property type="component" value="Unassembled WGS sequence"/>
</dbReference>
<evidence type="ECO:0000256" key="11">
    <source>
        <dbReference type="ARBA" id="ARBA00022842"/>
    </source>
</evidence>
<reference evidence="15 16" key="1">
    <citation type="submission" date="2017-09" db="EMBL/GenBank/DDBJ databases">
        <title>Large-scale bioinformatics analysis of Bacillus genomes uncovers conserved roles of natural products in bacterial physiology.</title>
        <authorList>
            <consortium name="Agbiome Team Llc"/>
            <person name="Bleich R.M."/>
            <person name="Grubbs K.J."/>
            <person name="Santa Maria K.C."/>
            <person name="Allen S.E."/>
            <person name="Farag S."/>
            <person name="Shank E.A."/>
            <person name="Bowers A."/>
        </authorList>
    </citation>
    <scope>NUCLEOTIDE SEQUENCE [LARGE SCALE GENOMIC DNA]</scope>
    <source>
        <strain evidence="14 16">AFS030179</strain>
        <strain evidence="13 15">AFS094940</strain>
    </source>
</reference>
<evidence type="ECO:0000256" key="2">
    <source>
        <dbReference type="ARBA" id="ARBA00001946"/>
    </source>
</evidence>
<keyword evidence="11" id="KW-0460">Magnesium</keyword>
<evidence type="ECO:0000256" key="5">
    <source>
        <dbReference type="ARBA" id="ARBA00011245"/>
    </source>
</evidence>
<dbReference type="InterPro" id="IPR012337">
    <property type="entry name" value="RNaseH-like_sf"/>
</dbReference>
<dbReference type="SUPFAM" id="SSF53098">
    <property type="entry name" value="Ribonuclease H-like"/>
    <property type="match status" value="1"/>
</dbReference>
<dbReference type="Proteomes" id="UP000223445">
    <property type="component" value="Unassembled WGS sequence"/>
</dbReference>
<keyword evidence="7" id="KW-0540">Nuclease</keyword>
<dbReference type="AlphaFoldDB" id="A0A9X6U579"/>
<name>A0A9X6U579_BACTU</name>
<comment type="cofactor">
    <cofactor evidence="2">
        <name>Mg(2+)</name>
        <dbReference type="ChEBI" id="CHEBI:18420"/>
    </cofactor>
</comment>
<comment type="subunit">
    <text evidence="5">Monomer.</text>
</comment>
<comment type="similarity">
    <text evidence="4">Belongs to the RNase H family.</text>
</comment>
<evidence type="ECO:0000313" key="16">
    <source>
        <dbReference type="Proteomes" id="UP000223445"/>
    </source>
</evidence>
<dbReference type="EMBL" id="NUPM01000005">
    <property type="protein sequence ID" value="PGZ04941.1"/>
    <property type="molecule type" value="Genomic_DNA"/>
</dbReference>
<evidence type="ECO:0000259" key="12">
    <source>
        <dbReference type="PROSITE" id="PS50879"/>
    </source>
</evidence>
<organism evidence="13 15">
    <name type="scientific">Bacillus thuringiensis</name>
    <dbReference type="NCBI Taxonomy" id="1428"/>
    <lineage>
        <taxon>Bacteria</taxon>
        <taxon>Bacillati</taxon>
        <taxon>Bacillota</taxon>
        <taxon>Bacilli</taxon>
        <taxon>Bacillales</taxon>
        <taxon>Bacillaceae</taxon>
        <taxon>Bacillus</taxon>
        <taxon>Bacillus cereus group</taxon>
    </lineage>
</organism>
<gene>
    <name evidence="14" type="ORF">COE48_04995</name>
    <name evidence="13" type="ORF">CON01_00540</name>
</gene>
<dbReference type="InterPro" id="IPR036397">
    <property type="entry name" value="RNaseH_sf"/>
</dbReference>
<evidence type="ECO:0000256" key="6">
    <source>
        <dbReference type="ARBA" id="ARBA00012180"/>
    </source>
</evidence>
<evidence type="ECO:0000313" key="13">
    <source>
        <dbReference type="EMBL" id="PED16370.1"/>
    </source>
</evidence>
<evidence type="ECO:0000256" key="4">
    <source>
        <dbReference type="ARBA" id="ARBA00005300"/>
    </source>
</evidence>
<proteinExistence type="inferred from homology"/>
<dbReference type="EMBL" id="NVMD01000002">
    <property type="protein sequence ID" value="PED16370.1"/>
    <property type="molecule type" value="Genomic_DNA"/>
</dbReference>
<dbReference type="EC" id="3.1.26.4" evidence="6"/>
<dbReference type="Pfam" id="PF00075">
    <property type="entry name" value="RNase_H"/>
    <property type="match status" value="1"/>
</dbReference>
<dbReference type="PROSITE" id="PS50879">
    <property type="entry name" value="RNASE_H_1"/>
    <property type="match status" value="1"/>
</dbReference>
<keyword evidence="9" id="KW-0255">Endonuclease</keyword>
<dbReference type="GO" id="GO:0004523">
    <property type="term" value="F:RNA-DNA hybrid ribonuclease activity"/>
    <property type="evidence" value="ECO:0007669"/>
    <property type="project" value="UniProtKB-EC"/>
</dbReference>
<dbReference type="CDD" id="cd09278">
    <property type="entry name" value="RNase_HI_prokaryote_like"/>
    <property type="match status" value="1"/>
</dbReference>
<evidence type="ECO:0000313" key="15">
    <source>
        <dbReference type="Proteomes" id="UP000220127"/>
    </source>
</evidence>
<feature type="domain" description="RNase H type-1" evidence="12">
    <location>
        <begin position="1"/>
        <end position="148"/>
    </location>
</feature>
<evidence type="ECO:0000256" key="7">
    <source>
        <dbReference type="ARBA" id="ARBA00022722"/>
    </source>
</evidence>
<evidence type="ECO:0000256" key="8">
    <source>
        <dbReference type="ARBA" id="ARBA00022723"/>
    </source>
</evidence>
<dbReference type="GO" id="GO:0003676">
    <property type="term" value="F:nucleic acid binding"/>
    <property type="evidence" value="ECO:0007669"/>
    <property type="project" value="InterPro"/>
</dbReference>
<comment type="function">
    <text evidence="3">Involved in the transposition of the insertion sequence.</text>
</comment>
<evidence type="ECO:0000256" key="10">
    <source>
        <dbReference type="ARBA" id="ARBA00022801"/>
    </source>
</evidence>
<keyword evidence="10" id="KW-0378">Hydrolase</keyword>
<evidence type="ECO:0000256" key="1">
    <source>
        <dbReference type="ARBA" id="ARBA00000077"/>
    </source>
</evidence>